<proteinExistence type="predicted"/>
<evidence type="ECO:0000313" key="1">
    <source>
        <dbReference type="EMBL" id="MBX70916.1"/>
    </source>
</evidence>
<reference evidence="1" key="1">
    <citation type="submission" date="2018-02" db="EMBL/GenBank/DDBJ databases">
        <title>Rhizophora mucronata_Transcriptome.</title>
        <authorList>
            <person name="Meera S.P."/>
            <person name="Sreeshan A."/>
            <person name="Augustine A."/>
        </authorList>
    </citation>
    <scope>NUCLEOTIDE SEQUENCE</scope>
    <source>
        <tissue evidence="1">Leaf</tissue>
    </source>
</reference>
<dbReference type="AlphaFoldDB" id="A0A2P2QV90"/>
<accession>A0A2P2QV90</accession>
<name>A0A2P2QV90_RHIMU</name>
<organism evidence="1">
    <name type="scientific">Rhizophora mucronata</name>
    <name type="common">Asiatic mangrove</name>
    <dbReference type="NCBI Taxonomy" id="61149"/>
    <lineage>
        <taxon>Eukaryota</taxon>
        <taxon>Viridiplantae</taxon>
        <taxon>Streptophyta</taxon>
        <taxon>Embryophyta</taxon>
        <taxon>Tracheophyta</taxon>
        <taxon>Spermatophyta</taxon>
        <taxon>Magnoliopsida</taxon>
        <taxon>eudicotyledons</taxon>
        <taxon>Gunneridae</taxon>
        <taxon>Pentapetalae</taxon>
        <taxon>rosids</taxon>
        <taxon>fabids</taxon>
        <taxon>Malpighiales</taxon>
        <taxon>Rhizophoraceae</taxon>
        <taxon>Rhizophora</taxon>
    </lineage>
</organism>
<dbReference type="EMBL" id="GGEC01090432">
    <property type="protein sequence ID" value="MBX70916.1"/>
    <property type="molecule type" value="Transcribed_RNA"/>
</dbReference>
<protein>
    <submittedName>
        <fullName evidence="1">Uncharacterized protein</fullName>
    </submittedName>
</protein>
<sequence length="44" mass="5079">MNLLYDQTNLISTIWVTECSCKGALKLVPPRRTLQVVTKTRYHS</sequence>